<organism evidence="2">
    <name type="scientific">Rhipicephalus microplus</name>
    <name type="common">Cattle tick</name>
    <name type="synonym">Boophilus microplus</name>
    <dbReference type="NCBI Taxonomy" id="6941"/>
    <lineage>
        <taxon>Eukaryota</taxon>
        <taxon>Metazoa</taxon>
        <taxon>Ecdysozoa</taxon>
        <taxon>Arthropoda</taxon>
        <taxon>Chelicerata</taxon>
        <taxon>Arachnida</taxon>
        <taxon>Acari</taxon>
        <taxon>Parasitiformes</taxon>
        <taxon>Ixodida</taxon>
        <taxon>Ixodoidea</taxon>
        <taxon>Ixodidae</taxon>
        <taxon>Rhipicephalinae</taxon>
        <taxon>Rhipicephalus</taxon>
        <taxon>Boophilus</taxon>
    </lineage>
</organism>
<keyword evidence="1" id="KW-0812">Transmembrane</keyword>
<sequence length="102" mass="11303">MLYSPLLTLISLFNLLAILCYTRLCYALLMCLNSRIMTKLALGSYVRILSGQKFLSVFILLPITVVASHTGQIGVCALGAKQKMKRKIRAHIIIRTISVCCA</sequence>
<dbReference type="EMBL" id="GHWJ01004787">
    <property type="protein sequence ID" value="NOV37524.1"/>
    <property type="molecule type" value="Transcribed_RNA"/>
</dbReference>
<evidence type="ECO:0000313" key="2">
    <source>
        <dbReference type="EMBL" id="NOV37524.1"/>
    </source>
</evidence>
<evidence type="ECO:0000256" key="1">
    <source>
        <dbReference type="SAM" id="Phobius"/>
    </source>
</evidence>
<protein>
    <submittedName>
        <fullName evidence="2">Uncharacterized protein</fullName>
    </submittedName>
</protein>
<name>A0A6M2CVP0_RHIMP</name>
<feature type="transmembrane region" description="Helical" evidence="1">
    <location>
        <begin position="54"/>
        <end position="80"/>
    </location>
</feature>
<keyword evidence="1" id="KW-1133">Transmembrane helix</keyword>
<accession>A0A6M2CVP0</accession>
<keyword evidence="1" id="KW-0472">Membrane</keyword>
<reference evidence="2" key="1">
    <citation type="submission" date="2019-09" db="EMBL/GenBank/DDBJ databases">
        <title>Organ-specific transcriptomic study of the physiology of the cattle tick, Rhipicephalus microplus.</title>
        <authorList>
            <person name="Tirloni L."/>
            <person name="Braz G."/>
            <person name="Gandara A.C.P."/>
            <person name="Sabadin G.A."/>
            <person name="da Silva R.M."/>
            <person name="Guizzo M.G."/>
            <person name="Machado J.A."/>
            <person name="Costa E.P."/>
            <person name="Gomes H.F."/>
            <person name="Moraes J."/>
            <person name="Mota M.B.S."/>
            <person name="Mesquita R.D."/>
            <person name="Alvarenga P.H."/>
            <person name="Alves F."/>
            <person name="Seixas A."/>
            <person name="da Fonseca R.N."/>
            <person name="Fogaca A."/>
            <person name="Logullo C."/>
            <person name="Tanaka A."/>
            <person name="Daffre S."/>
            <person name="Termignoni C."/>
            <person name="Vaz I.S.Jr."/>
            <person name="Oliveira P.L."/>
            <person name="Ribeiro J.M."/>
        </authorList>
    </citation>
    <scope>NUCLEOTIDE SEQUENCE</scope>
    <source>
        <strain evidence="2">Porto Alegre</strain>
    </source>
</reference>
<proteinExistence type="predicted"/>
<dbReference type="AlphaFoldDB" id="A0A6M2CVP0"/>